<comment type="caution">
    <text evidence="2">The sequence shown here is derived from an EMBL/GenBank/DDBJ whole genome shotgun (WGS) entry which is preliminary data.</text>
</comment>
<keyword evidence="1" id="KW-0732">Signal</keyword>
<sequence>MKKNVVGRMLAGALAAGVAAVVAGAGASSAAAPSYAYKCWGTSKDHCNVALQAPKGWKFTQIDRFEAKFSHGSNDMLRVDGIYAKVSPKAQVARKTAALKKVPGLKILSQSHGVALSTVPWNAKKVVYYDVKYTYRDGARGQRVVTTRYADTLDGGNRAYLELTVGGRLQDQATLDQVLTKATQTVTLVG</sequence>
<dbReference type="AlphaFoldDB" id="A0A4R4P138"/>
<proteinExistence type="predicted"/>
<evidence type="ECO:0000313" key="2">
    <source>
        <dbReference type="EMBL" id="TDC14267.1"/>
    </source>
</evidence>
<protein>
    <submittedName>
        <fullName evidence="2">Uncharacterized protein</fullName>
    </submittedName>
</protein>
<dbReference type="Proteomes" id="UP000295075">
    <property type="component" value="Unassembled WGS sequence"/>
</dbReference>
<dbReference type="OrthoDB" id="3829398at2"/>
<feature type="signal peptide" evidence="1">
    <location>
        <begin position="1"/>
        <end position="30"/>
    </location>
</feature>
<feature type="chain" id="PRO_5020759583" evidence="1">
    <location>
        <begin position="31"/>
        <end position="190"/>
    </location>
</feature>
<keyword evidence="3" id="KW-1185">Reference proteome</keyword>
<gene>
    <name evidence="2" type="ORF">E1261_43850</name>
</gene>
<dbReference type="EMBL" id="SMKA01000449">
    <property type="protein sequence ID" value="TDC14267.1"/>
    <property type="molecule type" value="Genomic_DNA"/>
</dbReference>
<dbReference type="RefSeq" id="WP_132416163.1">
    <property type="nucleotide sequence ID" value="NZ_SMKA01000449.1"/>
</dbReference>
<reference evidence="2 3" key="1">
    <citation type="submission" date="2019-03" db="EMBL/GenBank/DDBJ databases">
        <title>Draft genome sequences of novel Actinobacteria.</title>
        <authorList>
            <person name="Sahin N."/>
            <person name="Ay H."/>
            <person name="Saygin H."/>
        </authorList>
    </citation>
    <scope>NUCLEOTIDE SEQUENCE [LARGE SCALE GENOMIC DNA]</scope>
    <source>
        <strain evidence="2 3">JCM 30547</strain>
    </source>
</reference>
<organism evidence="2 3">
    <name type="scientific">Kribbella albertanoniae</name>
    <dbReference type="NCBI Taxonomy" id="1266829"/>
    <lineage>
        <taxon>Bacteria</taxon>
        <taxon>Bacillati</taxon>
        <taxon>Actinomycetota</taxon>
        <taxon>Actinomycetes</taxon>
        <taxon>Propionibacteriales</taxon>
        <taxon>Kribbellaceae</taxon>
        <taxon>Kribbella</taxon>
    </lineage>
</organism>
<evidence type="ECO:0000256" key="1">
    <source>
        <dbReference type="SAM" id="SignalP"/>
    </source>
</evidence>
<evidence type="ECO:0000313" key="3">
    <source>
        <dbReference type="Proteomes" id="UP000295075"/>
    </source>
</evidence>
<accession>A0A4R4P138</accession>
<name>A0A4R4P138_9ACTN</name>